<gene>
    <name evidence="2" type="ORF">M0R45_022032</name>
</gene>
<evidence type="ECO:0000256" key="1">
    <source>
        <dbReference type="SAM" id="MobiDB-lite"/>
    </source>
</evidence>
<organism evidence="2 3">
    <name type="scientific">Rubus argutus</name>
    <name type="common">Southern blackberry</name>
    <dbReference type="NCBI Taxonomy" id="59490"/>
    <lineage>
        <taxon>Eukaryota</taxon>
        <taxon>Viridiplantae</taxon>
        <taxon>Streptophyta</taxon>
        <taxon>Embryophyta</taxon>
        <taxon>Tracheophyta</taxon>
        <taxon>Spermatophyta</taxon>
        <taxon>Magnoliopsida</taxon>
        <taxon>eudicotyledons</taxon>
        <taxon>Gunneridae</taxon>
        <taxon>Pentapetalae</taxon>
        <taxon>rosids</taxon>
        <taxon>fabids</taxon>
        <taxon>Rosales</taxon>
        <taxon>Rosaceae</taxon>
        <taxon>Rosoideae</taxon>
        <taxon>Rosoideae incertae sedis</taxon>
        <taxon>Rubus</taxon>
    </lineage>
</organism>
<keyword evidence="3" id="KW-1185">Reference proteome</keyword>
<proteinExistence type="predicted"/>
<reference evidence="2 3" key="1">
    <citation type="journal article" date="2023" name="G3 (Bethesda)">
        <title>A chromosome-length genome assembly and annotation of blackberry (Rubus argutus, cv. 'Hillquist').</title>
        <authorList>
            <person name="Bruna T."/>
            <person name="Aryal R."/>
            <person name="Dudchenko O."/>
            <person name="Sargent D.J."/>
            <person name="Mead D."/>
            <person name="Buti M."/>
            <person name="Cavallini A."/>
            <person name="Hytonen T."/>
            <person name="Andres J."/>
            <person name="Pham M."/>
            <person name="Weisz D."/>
            <person name="Mascagni F."/>
            <person name="Usai G."/>
            <person name="Natali L."/>
            <person name="Bassil N."/>
            <person name="Fernandez G.E."/>
            <person name="Lomsadze A."/>
            <person name="Armour M."/>
            <person name="Olukolu B."/>
            <person name="Poorten T."/>
            <person name="Britton C."/>
            <person name="Davik J."/>
            <person name="Ashrafi H."/>
            <person name="Aiden E.L."/>
            <person name="Borodovsky M."/>
            <person name="Worthington M."/>
        </authorList>
    </citation>
    <scope>NUCLEOTIDE SEQUENCE [LARGE SCALE GENOMIC DNA]</scope>
    <source>
        <strain evidence="2">PI 553951</strain>
    </source>
</reference>
<protein>
    <submittedName>
        <fullName evidence="2">Uncharacterized protein</fullName>
    </submittedName>
</protein>
<evidence type="ECO:0000313" key="2">
    <source>
        <dbReference type="EMBL" id="KAK9934903.1"/>
    </source>
</evidence>
<name>A0AAW1XG17_RUBAR</name>
<dbReference type="EMBL" id="JBEDUW010000004">
    <property type="protein sequence ID" value="KAK9934903.1"/>
    <property type="molecule type" value="Genomic_DNA"/>
</dbReference>
<evidence type="ECO:0000313" key="3">
    <source>
        <dbReference type="Proteomes" id="UP001457282"/>
    </source>
</evidence>
<comment type="caution">
    <text evidence="2">The sequence shown here is derived from an EMBL/GenBank/DDBJ whole genome shotgun (WGS) entry which is preliminary data.</text>
</comment>
<sequence>MQLSGLSFFLPHEFFKRFKEVKSQLPYTAASVVGKVQLMHVSISCHPQEETHMNKEIREPVPQNKKENNSIET</sequence>
<dbReference type="Proteomes" id="UP001457282">
    <property type="component" value="Unassembled WGS sequence"/>
</dbReference>
<accession>A0AAW1XG17</accession>
<dbReference type="AlphaFoldDB" id="A0AAW1XG17"/>
<feature type="region of interest" description="Disordered" evidence="1">
    <location>
        <begin position="47"/>
        <end position="73"/>
    </location>
</feature>